<feature type="region of interest" description="Disordered" evidence="1">
    <location>
        <begin position="1"/>
        <end position="20"/>
    </location>
</feature>
<evidence type="ECO:0000313" key="4">
    <source>
        <dbReference type="EMBL" id="OTG26015.1"/>
    </source>
</evidence>
<evidence type="ECO:0000313" key="5">
    <source>
        <dbReference type="EMBL" id="OTG26016.1"/>
    </source>
</evidence>
<reference evidence="5" key="2">
    <citation type="submission" date="2017-02" db="EMBL/GenBank/DDBJ databases">
        <title>Sunflower complete genome.</title>
        <authorList>
            <person name="Langlade N."/>
            <person name="Munos S."/>
        </authorList>
    </citation>
    <scope>NUCLEOTIDE SEQUENCE [LARGE SCALE GENOMIC DNA]</scope>
    <source>
        <tissue evidence="5">Leaves</tissue>
    </source>
</reference>
<dbReference type="Gramene" id="mRNA:HanXRQr2_Chr05g0228491">
    <property type="protein sequence ID" value="mRNA:HanXRQr2_Chr05g0228491"/>
    <property type="gene ID" value="HanXRQr2_Chr05g0228491"/>
</dbReference>
<evidence type="ECO:0000256" key="1">
    <source>
        <dbReference type="SAM" id="MobiDB-lite"/>
    </source>
</evidence>
<dbReference type="AlphaFoldDB" id="A0A251UT32"/>
<gene>
    <name evidence="4" type="ORF">HannXRQ_Chr05g0153991</name>
    <name evidence="5" type="ORF">HannXRQ_Chr05g0154001</name>
    <name evidence="2" type="ORF">HanXRQr2_Chr05g0228481</name>
    <name evidence="3" type="ORF">HanXRQr2_Chr05g0228491</name>
</gene>
<evidence type="ECO:0000313" key="2">
    <source>
        <dbReference type="EMBL" id="KAF5807008.1"/>
    </source>
</evidence>
<name>A0A251UT32_HELAN</name>
<proteinExistence type="predicted"/>
<dbReference type="Gramene" id="mRNA:HanXRQr2_Chr05g0228481">
    <property type="protein sequence ID" value="mRNA:HanXRQr2_Chr05g0228481"/>
    <property type="gene ID" value="HanXRQr2_Chr05g0228481"/>
</dbReference>
<reference evidence="2 6" key="1">
    <citation type="journal article" date="2017" name="Nature">
        <title>The sunflower genome provides insights into oil metabolism, flowering and Asterid evolution.</title>
        <authorList>
            <person name="Badouin H."/>
            <person name="Gouzy J."/>
            <person name="Grassa C.J."/>
            <person name="Murat F."/>
            <person name="Staton S.E."/>
            <person name="Cottret L."/>
            <person name="Lelandais-Briere C."/>
            <person name="Owens G.L."/>
            <person name="Carrere S."/>
            <person name="Mayjonade B."/>
            <person name="Legrand L."/>
            <person name="Gill N."/>
            <person name="Kane N.C."/>
            <person name="Bowers J.E."/>
            <person name="Hubner S."/>
            <person name="Bellec A."/>
            <person name="Berard A."/>
            <person name="Berges H."/>
            <person name="Blanchet N."/>
            <person name="Boniface M.C."/>
            <person name="Brunel D."/>
            <person name="Catrice O."/>
            <person name="Chaidir N."/>
            <person name="Claudel C."/>
            <person name="Donnadieu C."/>
            <person name="Faraut T."/>
            <person name="Fievet G."/>
            <person name="Helmstetter N."/>
            <person name="King M."/>
            <person name="Knapp S.J."/>
            <person name="Lai Z."/>
            <person name="Le Paslier M.C."/>
            <person name="Lippi Y."/>
            <person name="Lorenzon L."/>
            <person name="Mandel J.R."/>
            <person name="Marage G."/>
            <person name="Marchand G."/>
            <person name="Marquand E."/>
            <person name="Bret-Mestries E."/>
            <person name="Morien E."/>
            <person name="Nambeesan S."/>
            <person name="Nguyen T."/>
            <person name="Pegot-Espagnet P."/>
            <person name="Pouilly N."/>
            <person name="Raftis F."/>
            <person name="Sallet E."/>
            <person name="Schiex T."/>
            <person name="Thomas J."/>
            <person name="Vandecasteele C."/>
            <person name="Vares D."/>
            <person name="Vear F."/>
            <person name="Vautrin S."/>
            <person name="Crespi M."/>
            <person name="Mangin B."/>
            <person name="Burke J.M."/>
            <person name="Salse J."/>
            <person name="Munos S."/>
            <person name="Vincourt P."/>
            <person name="Rieseberg L.H."/>
            <person name="Langlade N.B."/>
        </authorList>
    </citation>
    <scope>NUCLEOTIDE SEQUENCE [LARGE SCALE GENOMIC DNA]</scope>
    <source>
        <strain evidence="6">cv. SF193</strain>
        <tissue evidence="2">Leaves</tissue>
    </source>
</reference>
<protein>
    <submittedName>
        <fullName evidence="5">Uncharacterized protein</fullName>
    </submittedName>
</protein>
<keyword evidence="6" id="KW-1185">Reference proteome</keyword>
<dbReference type="EMBL" id="MNCJ02000320">
    <property type="protein sequence ID" value="KAF5807008.1"/>
    <property type="molecule type" value="Genomic_DNA"/>
</dbReference>
<sequence>MADPHNSKSSSSRLDPPSPAFPLGQVWLTNLERVKKLVKYRANLRSLGTWEQELAGWRA</sequence>
<evidence type="ECO:0000313" key="6">
    <source>
        <dbReference type="Proteomes" id="UP000215914"/>
    </source>
</evidence>
<reference evidence="2" key="3">
    <citation type="submission" date="2020-06" db="EMBL/GenBank/DDBJ databases">
        <title>Helianthus annuus Genome sequencing and assembly Release 2.</title>
        <authorList>
            <person name="Gouzy J."/>
            <person name="Langlade N."/>
            <person name="Munos S."/>
        </authorList>
    </citation>
    <scope>NUCLEOTIDE SEQUENCE</scope>
    <source>
        <tissue evidence="2">Leaves</tissue>
    </source>
</reference>
<dbReference type="EMBL" id="CM007894">
    <property type="protein sequence ID" value="OTG26015.1"/>
    <property type="molecule type" value="Genomic_DNA"/>
</dbReference>
<organism evidence="5 6">
    <name type="scientific">Helianthus annuus</name>
    <name type="common">Common sunflower</name>
    <dbReference type="NCBI Taxonomy" id="4232"/>
    <lineage>
        <taxon>Eukaryota</taxon>
        <taxon>Viridiplantae</taxon>
        <taxon>Streptophyta</taxon>
        <taxon>Embryophyta</taxon>
        <taxon>Tracheophyta</taxon>
        <taxon>Spermatophyta</taxon>
        <taxon>Magnoliopsida</taxon>
        <taxon>eudicotyledons</taxon>
        <taxon>Gunneridae</taxon>
        <taxon>Pentapetalae</taxon>
        <taxon>asterids</taxon>
        <taxon>campanulids</taxon>
        <taxon>Asterales</taxon>
        <taxon>Asteraceae</taxon>
        <taxon>Asteroideae</taxon>
        <taxon>Heliantheae alliance</taxon>
        <taxon>Heliantheae</taxon>
        <taxon>Helianthus</taxon>
    </lineage>
</organism>
<dbReference type="Proteomes" id="UP000215914">
    <property type="component" value="Chromosome 5"/>
</dbReference>
<accession>A0A251UT32</accession>
<dbReference type="EMBL" id="CM007894">
    <property type="protein sequence ID" value="OTG26016.1"/>
    <property type="molecule type" value="Genomic_DNA"/>
</dbReference>
<dbReference type="EMBL" id="MNCJ02000320">
    <property type="protein sequence ID" value="KAF5807009.1"/>
    <property type="molecule type" value="Genomic_DNA"/>
</dbReference>
<evidence type="ECO:0000313" key="3">
    <source>
        <dbReference type="EMBL" id="KAF5807009.1"/>
    </source>
</evidence>